<proteinExistence type="predicted"/>
<dbReference type="AlphaFoldDB" id="A0A814A6U1"/>
<evidence type="ECO:0000313" key="1">
    <source>
        <dbReference type="EMBL" id="CAF0909336.1"/>
    </source>
</evidence>
<name>A0A814A6U1_9BILA</name>
<evidence type="ECO:0000313" key="2">
    <source>
        <dbReference type="Proteomes" id="UP000663864"/>
    </source>
</evidence>
<organism evidence="1 2">
    <name type="scientific">Rotaria sordida</name>
    <dbReference type="NCBI Taxonomy" id="392033"/>
    <lineage>
        <taxon>Eukaryota</taxon>
        <taxon>Metazoa</taxon>
        <taxon>Spiralia</taxon>
        <taxon>Gnathifera</taxon>
        <taxon>Rotifera</taxon>
        <taxon>Eurotatoria</taxon>
        <taxon>Bdelloidea</taxon>
        <taxon>Philodinida</taxon>
        <taxon>Philodinidae</taxon>
        <taxon>Rotaria</taxon>
    </lineage>
</organism>
<gene>
    <name evidence="1" type="ORF">ZHD862_LOCUS7807</name>
</gene>
<dbReference type="InterPro" id="IPR011009">
    <property type="entry name" value="Kinase-like_dom_sf"/>
</dbReference>
<dbReference type="Proteomes" id="UP000663864">
    <property type="component" value="Unassembled WGS sequence"/>
</dbReference>
<sequence>MYDKSVCIQHIEQQSDGKQEESGGEVCYYKVYFTRGAGPLENKQMISRDASLLENRVLALLCDQKQAVPPTLTSKLLSERSRYYQQYTDSEIKGQGPFDPVTKAYAHALARIHYMNLGQHPEWLRSATENFEDRLWLRAWRKEWHLNLTIPKFALEYGCYTDRLDDSLSRLVAFLRERTMEGTSLTLIHTDLNPDRTRSMNGSPVFIYWEQAAYGCFYLDLPNYFSVETALCYRDALAELGLDILPALFMEREREYVNLVDNLQFRSILLRLQERLSDNDRKRLHFFLDQEKINDQDFTYLIKAFDEIQCIDAANLLRKHMKQIQSNGQNELVQSPASIMSITIDQLLQNEEEEDKYNVQCHLINQKTIDTKNNKMIDNQNTNINPVTVIVNHPTTSSLLLPRKKRLISSPAMKK</sequence>
<comment type="caution">
    <text evidence="1">The sequence shown here is derived from an EMBL/GenBank/DDBJ whole genome shotgun (WGS) entry which is preliminary data.</text>
</comment>
<protein>
    <submittedName>
        <fullName evidence="1">Uncharacterized protein</fullName>
    </submittedName>
</protein>
<dbReference type="EMBL" id="CAJNOT010000243">
    <property type="protein sequence ID" value="CAF0909336.1"/>
    <property type="molecule type" value="Genomic_DNA"/>
</dbReference>
<accession>A0A814A6U1</accession>
<reference evidence="1" key="1">
    <citation type="submission" date="2021-02" db="EMBL/GenBank/DDBJ databases">
        <authorList>
            <person name="Nowell W R."/>
        </authorList>
    </citation>
    <scope>NUCLEOTIDE SEQUENCE</scope>
</reference>
<dbReference type="SUPFAM" id="SSF56112">
    <property type="entry name" value="Protein kinase-like (PK-like)"/>
    <property type="match status" value="1"/>
</dbReference>